<feature type="domain" description="Aminotransferase class I/classII large" evidence="4">
    <location>
        <begin position="12"/>
        <end position="59"/>
    </location>
</feature>
<keyword evidence="2 5" id="KW-0032">Aminotransferase</keyword>
<dbReference type="InterPro" id="IPR050881">
    <property type="entry name" value="LL-DAP_aminotransferase"/>
</dbReference>
<name>A0A7C1AXP6_9BACT</name>
<protein>
    <submittedName>
        <fullName evidence="5">Aminotransferase class I/II-fold pyridoxal phosphate-dependent enzyme</fullName>
    </submittedName>
</protein>
<dbReference type="Proteomes" id="UP000886355">
    <property type="component" value="Unassembled WGS sequence"/>
</dbReference>
<proteinExistence type="predicted"/>
<dbReference type="PANTHER" id="PTHR42832">
    <property type="entry name" value="AMINO ACID AMINOTRANSFERASE"/>
    <property type="match status" value="1"/>
</dbReference>
<gene>
    <name evidence="5" type="ORF">ENG14_01995</name>
</gene>
<dbReference type="SUPFAM" id="SSF53383">
    <property type="entry name" value="PLP-dependent transferases"/>
    <property type="match status" value="1"/>
</dbReference>
<dbReference type="AlphaFoldDB" id="A0A7C1AXP6"/>
<evidence type="ECO:0000259" key="4">
    <source>
        <dbReference type="Pfam" id="PF00155"/>
    </source>
</evidence>
<dbReference type="Gene3D" id="3.90.1150.10">
    <property type="entry name" value="Aspartate Aminotransferase, domain 1"/>
    <property type="match status" value="1"/>
</dbReference>
<evidence type="ECO:0000256" key="3">
    <source>
        <dbReference type="ARBA" id="ARBA00022679"/>
    </source>
</evidence>
<dbReference type="GO" id="GO:0008483">
    <property type="term" value="F:transaminase activity"/>
    <property type="evidence" value="ECO:0007669"/>
    <property type="project" value="UniProtKB-KW"/>
</dbReference>
<feature type="non-terminal residue" evidence="5">
    <location>
        <position position="1"/>
    </location>
</feature>
<dbReference type="InterPro" id="IPR015424">
    <property type="entry name" value="PyrdxlP-dep_Trfase"/>
</dbReference>
<dbReference type="GO" id="GO:0030170">
    <property type="term" value="F:pyridoxal phosphate binding"/>
    <property type="evidence" value="ECO:0007669"/>
    <property type="project" value="InterPro"/>
</dbReference>
<organism evidence="5">
    <name type="scientific">Thermodesulforhabdus norvegica</name>
    <dbReference type="NCBI Taxonomy" id="39841"/>
    <lineage>
        <taxon>Bacteria</taxon>
        <taxon>Pseudomonadati</taxon>
        <taxon>Thermodesulfobacteriota</taxon>
        <taxon>Syntrophobacteria</taxon>
        <taxon>Syntrophobacterales</taxon>
        <taxon>Thermodesulforhabdaceae</taxon>
        <taxon>Thermodesulforhabdus</taxon>
    </lineage>
</organism>
<dbReference type="Pfam" id="PF00155">
    <property type="entry name" value="Aminotran_1_2"/>
    <property type="match status" value="1"/>
</dbReference>
<dbReference type="PANTHER" id="PTHR42832:SF3">
    <property type="entry name" value="L-GLUTAMINE--4-(METHYLSULFANYL)-2-OXOBUTANOATE AMINOTRANSFERASE"/>
    <property type="match status" value="1"/>
</dbReference>
<reference evidence="5" key="1">
    <citation type="journal article" date="2020" name="mSystems">
        <title>Genome- and Community-Level Interaction Insights into Carbon Utilization and Element Cycling Functions of Hydrothermarchaeota in Hydrothermal Sediment.</title>
        <authorList>
            <person name="Zhou Z."/>
            <person name="Liu Y."/>
            <person name="Xu W."/>
            <person name="Pan J."/>
            <person name="Luo Z.H."/>
            <person name="Li M."/>
        </authorList>
    </citation>
    <scope>NUCLEOTIDE SEQUENCE [LARGE SCALE GENOMIC DNA]</scope>
    <source>
        <strain evidence="5">HyVt-19</strain>
    </source>
</reference>
<dbReference type="InterPro" id="IPR015422">
    <property type="entry name" value="PyrdxlP-dep_Trfase_small"/>
</dbReference>
<evidence type="ECO:0000256" key="2">
    <source>
        <dbReference type="ARBA" id="ARBA00022576"/>
    </source>
</evidence>
<evidence type="ECO:0000313" key="5">
    <source>
        <dbReference type="EMBL" id="HDL89656.1"/>
    </source>
</evidence>
<keyword evidence="3" id="KW-0808">Transferase</keyword>
<dbReference type="InterPro" id="IPR004839">
    <property type="entry name" value="Aminotransferase_I/II_large"/>
</dbReference>
<comment type="cofactor">
    <cofactor evidence="1">
        <name>pyridoxal 5'-phosphate</name>
        <dbReference type="ChEBI" id="CHEBI:597326"/>
    </cofactor>
</comment>
<evidence type="ECO:0000256" key="1">
    <source>
        <dbReference type="ARBA" id="ARBA00001933"/>
    </source>
</evidence>
<comment type="caution">
    <text evidence="5">The sequence shown here is derived from an EMBL/GenBank/DDBJ whole genome shotgun (WGS) entry which is preliminary data.</text>
</comment>
<accession>A0A7C1AXP6</accession>
<sequence>FYVWCPVPDGMSSTEFSMRLLKEAGIVVTPGNGFGDPGEGYVRFALTVSKERTEEAIERMKKLIS</sequence>
<dbReference type="EMBL" id="DQZW01000094">
    <property type="protein sequence ID" value="HDL89656.1"/>
    <property type="molecule type" value="Genomic_DNA"/>
</dbReference>